<evidence type="ECO:0000256" key="4">
    <source>
        <dbReference type="ARBA" id="ARBA00022598"/>
    </source>
</evidence>
<protein>
    <recommendedName>
        <fullName evidence="11">Lysine--tRNA ligase</fullName>
        <ecNumber evidence="11">6.1.1.6</ecNumber>
    </recommendedName>
    <alternativeName>
        <fullName evidence="11">Lysyl-tRNA synthetase</fullName>
        <shortName evidence="11">LysRS</shortName>
    </alternativeName>
</protein>
<dbReference type="GO" id="GO:0004824">
    <property type="term" value="F:lysine-tRNA ligase activity"/>
    <property type="evidence" value="ECO:0007669"/>
    <property type="project" value="UniProtKB-UniRule"/>
</dbReference>
<reference evidence="16 17" key="1">
    <citation type="journal article" date="2020" name="Front. Microbiol.">
        <title>Single-cell genomics of novel Actinobacteria with the Wood-Ljungdahl pathway discovered in a serpentinizing system.</title>
        <authorList>
            <person name="Merino N."/>
            <person name="Kawai M."/>
            <person name="Boyd E.S."/>
            <person name="Colman D.R."/>
            <person name="McGlynn S.E."/>
            <person name="Nealson K.H."/>
            <person name="Kurokawa K."/>
            <person name="Hongoh Y."/>
        </authorList>
    </citation>
    <scope>NUCLEOTIDE SEQUENCE [LARGE SCALE GENOMIC DNA]</scope>
    <source>
        <strain evidence="14 17">S33</strain>
        <strain evidence="15 16">S43</strain>
    </source>
</reference>
<evidence type="ECO:0000256" key="11">
    <source>
        <dbReference type="HAMAP-Rule" id="MF_00252"/>
    </source>
</evidence>
<sequence length="490" mass="56430">MGETSEIVSQRIEKLEKLKQEGKKIYQCDFSPQERLVEIREKYGGLESGAATGFMARVAGRVMAFREHGKAIFAEITDGSDTLQLYVNFKKVGAEQFAEFQDIDVGDWLGVEGEVFKTRRGELSIDVQMFILLSKALRPLPEKYHGLRDKETRYRQRYVDLIVNPEVREVFLVRNRVIRAIREFLEARGFLEVETPMLHAIPGGATARPFRTHHNALDIDLYLRIAPELYLKRLIVGGFDKIYELNRNFRNEGMSTRHNPEFTMLELYQAFANYRDLMDLTQELLGYVVEQVKGERRIVYRGQEIDFSGDWERISMIEAIQKYAHIQIHLDLDGEVLRKIASEHKVVPEEGASKGETINQIFEQTVASQLIAPTFILDYPKDISPLARTHAQDERLTERFELFIGGEEIANAFSELIDPIEQRRRFEEQLEARGGTEDRLIDEDFLRALEYGMPPTGGEGIGIDRLIMVLTDSPSIRDVIMFPHLRPEGN</sequence>
<dbReference type="PRINTS" id="PR00982">
    <property type="entry name" value="TRNASYNTHLYS"/>
</dbReference>
<dbReference type="InterPro" id="IPR004365">
    <property type="entry name" value="NA-bd_OB_tRNA"/>
</dbReference>
<keyword evidence="6 11" id="KW-0547">Nucleotide-binding</keyword>
<gene>
    <name evidence="11" type="primary">lysS</name>
    <name evidence="14" type="ORF">HKBW3S33_00623</name>
    <name evidence="15" type="ORF">HKBW3S43_00430</name>
</gene>
<evidence type="ECO:0000256" key="5">
    <source>
        <dbReference type="ARBA" id="ARBA00022723"/>
    </source>
</evidence>
<name>A0A6V8PQV8_9ACTN</name>
<dbReference type="PANTHER" id="PTHR42918">
    <property type="entry name" value="LYSYL-TRNA SYNTHETASE"/>
    <property type="match status" value="1"/>
</dbReference>
<dbReference type="HAMAP" id="MF_00252">
    <property type="entry name" value="Lys_tRNA_synth_class2"/>
    <property type="match status" value="1"/>
</dbReference>
<proteinExistence type="inferred from homology"/>
<feature type="binding site" evidence="11">
    <location>
        <position position="401"/>
    </location>
    <ligand>
        <name>Mg(2+)</name>
        <dbReference type="ChEBI" id="CHEBI:18420"/>
        <label>1</label>
    </ligand>
</feature>
<evidence type="ECO:0000313" key="17">
    <source>
        <dbReference type="Proteomes" id="UP000591948"/>
    </source>
</evidence>
<keyword evidence="8 11" id="KW-0648">Protein biosynthesis</keyword>
<dbReference type="EMBL" id="BLRY01000021">
    <property type="protein sequence ID" value="GFP27209.1"/>
    <property type="molecule type" value="Genomic_DNA"/>
</dbReference>
<comment type="similarity">
    <text evidence="2 11">Belongs to the class-II aminoacyl-tRNA synthetase family.</text>
</comment>
<evidence type="ECO:0000256" key="10">
    <source>
        <dbReference type="ARBA" id="ARBA00048573"/>
    </source>
</evidence>
<dbReference type="AlphaFoldDB" id="A0A6V8PQV8"/>
<dbReference type="NCBIfam" id="TIGR00499">
    <property type="entry name" value="lysS_bact"/>
    <property type="match status" value="1"/>
</dbReference>
<dbReference type="EMBL" id="BLSB01000014">
    <property type="protein sequence ID" value="GFP34637.1"/>
    <property type="molecule type" value="Genomic_DNA"/>
</dbReference>
<feature type="domain" description="Aminoacyl-transfer RNA synthetases class-II family profile" evidence="13">
    <location>
        <begin position="171"/>
        <end position="487"/>
    </location>
</feature>
<comment type="cofactor">
    <cofactor evidence="11 12">
        <name>Mg(2+)</name>
        <dbReference type="ChEBI" id="CHEBI:18420"/>
    </cofactor>
    <text evidence="11 12">Binds 3 Mg(2+) ions per subunit.</text>
</comment>
<dbReference type="FunFam" id="3.30.930.10:FF:000238">
    <property type="entry name" value="Lysine--tRNA ligase"/>
    <property type="match status" value="1"/>
</dbReference>
<comment type="subunit">
    <text evidence="11">Homodimer.</text>
</comment>
<keyword evidence="3 11" id="KW-0963">Cytoplasm</keyword>
<evidence type="ECO:0000256" key="7">
    <source>
        <dbReference type="ARBA" id="ARBA00022840"/>
    </source>
</evidence>
<dbReference type="InterPro" id="IPR018149">
    <property type="entry name" value="Lys-tRNA-synth_II_C"/>
</dbReference>
<dbReference type="Gene3D" id="3.30.930.10">
    <property type="entry name" value="Bira Bifunctional Protein, Domain 2"/>
    <property type="match status" value="1"/>
</dbReference>
<evidence type="ECO:0000256" key="2">
    <source>
        <dbReference type="ARBA" id="ARBA00008226"/>
    </source>
</evidence>
<keyword evidence="11 12" id="KW-0460">Magnesium</keyword>
<dbReference type="NCBIfam" id="NF001756">
    <property type="entry name" value="PRK00484.1"/>
    <property type="match status" value="1"/>
</dbReference>
<comment type="caution">
    <text evidence="15">The sequence shown here is derived from an EMBL/GenBank/DDBJ whole genome shotgun (WGS) entry which is preliminary data.</text>
</comment>
<organism evidence="15 16">
    <name type="scientific">Candidatus Hakubella thermalkaliphila</name>
    <dbReference type="NCBI Taxonomy" id="2754717"/>
    <lineage>
        <taxon>Bacteria</taxon>
        <taxon>Bacillati</taxon>
        <taxon>Actinomycetota</taxon>
        <taxon>Actinomycetota incertae sedis</taxon>
        <taxon>Candidatus Hakubellales</taxon>
        <taxon>Candidatus Hakubellaceae</taxon>
        <taxon>Candidatus Hakubella</taxon>
    </lineage>
</organism>
<dbReference type="Proteomes" id="UP000591948">
    <property type="component" value="Unassembled WGS sequence"/>
</dbReference>
<dbReference type="PROSITE" id="PS50862">
    <property type="entry name" value="AA_TRNA_LIGASE_II"/>
    <property type="match status" value="1"/>
</dbReference>
<dbReference type="InterPro" id="IPR045864">
    <property type="entry name" value="aa-tRNA-synth_II/BPL/LPL"/>
</dbReference>
<evidence type="ECO:0000256" key="6">
    <source>
        <dbReference type="ARBA" id="ARBA00022741"/>
    </source>
</evidence>
<keyword evidence="9 11" id="KW-0030">Aminoacyl-tRNA synthetase</keyword>
<feature type="binding site" evidence="11">
    <location>
        <position position="408"/>
    </location>
    <ligand>
        <name>Mg(2+)</name>
        <dbReference type="ChEBI" id="CHEBI:18420"/>
        <label>2</label>
    </ligand>
</feature>
<dbReference type="InterPro" id="IPR004364">
    <property type="entry name" value="Aa-tRNA-synt_II"/>
</dbReference>
<dbReference type="InterPro" id="IPR012340">
    <property type="entry name" value="NA-bd_OB-fold"/>
</dbReference>
<evidence type="ECO:0000256" key="1">
    <source>
        <dbReference type="ARBA" id="ARBA00004496"/>
    </source>
</evidence>
<evidence type="ECO:0000259" key="13">
    <source>
        <dbReference type="PROSITE" id="PS50862"/>
    </source>
</evidence>
<comment type="catalytic activity">
    <reaction evidence="10 11 12">
        <text>tRNA(Lys) + L-lysine + ATP = L-lysyl-tRNA(Lys) + AMP + diphosphate</text>
        <dbReference type="Rhea" id="RHEA:20792"/>
        <dbReference type="Rhea" id="RHEA-COMP:9696"/>
        <dbReference type="Rhea" id="RHEA-COMP:9697"/>
        <dbReference type="ChEBI" id="CHEBI:30616"/>
        <dbReference type="ChEBI" id="CHEBI:32551"/>
        <dbReference type="ChEBI" id="CHEBI:33019"/>
        <dbReference type="ChEBI" id="CHEBI:78442"/>
        <dbReference type="ChEBI" id="CHEBI:78529"/>
        <dbReference type="ChEBI" id="CHEBI:456215"/>
        <dbReference type="EC" id="6.1.1.6"/>
    </reaction>
</comment>
<dbReference type="InterPro" id="IPR002313">
    <property type="entry name" value="Lys-tRNA-ligase_II"/>
</dbReference>
<evidence type="ECO:0000313" key="16">
    <source>
        <dbReference type="Proteomes" id="UP000576480"/>
    </source>
</evidence>
<keyword evidence="4 11" id="KW-0436">Ligase</keyword>
<evidence type="ECO:0000313" key="15">
    <source>
        <dbReference type="EMBL" id="GFP34637.1"/>
    </source>
</evidence>
<dbReference type="EC" id="6.1.1.6" evidence="11"/>
<dbReference type="GO" id="GO:0005829">
    <property type="term" value="C:cytosol"/>
    <property type="evidence" value="ECO:0007669"/>
    <property type="project" value="TreeGrafter"/>
</dbReference>
<dbReference type="Proteomes" id="UP000576480">
    <property type="component" value="Unassembled WGS sequence"/>
</dbReference>
<dbReference type="PANTHER" id="PTHR42918:SF15">
    <property type="entry name" value="LYSINE--TRNA LIGASE, CHLOROPLASTIC_MITOCHONDRIAL"/>
    <property type="match status" value="1"/>
</dbReference>
<dbReference type="InterPro" id="IPR044136">
    <property type="entry name" value="Lys-tRNA-ligase_II_N"/>
</dbReference>
<dbReference type="FunFam" id="2.40.50.140:FF:000024">
    <property type="entry name" value="Lysine--tRNA ligase"/>
    <property type="match status" value="1"/>
</dbReference>
<dbReference type="CDD" id="cd04322">
    <property type="entry name" value="LysRS_N"/>
    <property type="match status" value="1"/>
</dbReference>
<dbReference type="GO" id="GO:0000287">
    <property type="term" value="F:magnesium ion binding"/>
    <property type="evidence" value="ECO:0007669"/>
    <property type="project" value="UniProtKB-UniRule"/>
</dbReference>
<dbReference type="GO" id="GO:0006430">
    <property type="term" value="P:lysyl-tRNA aminoacylation"/>
    <property type="evidence" value="ECO:0007669"/>
    <property type="project" value="UniProtKB-UniRule"/>
</dbReference>
<dbReference type="InterPro" id="IPR006195">
    <property type="entry name" value="aa-tRNA-synth_II"/>
</dbReference>
<dbReference type="GO" id="GO:0000049">
    <property type="term" value="F:tRNA binding"/>
    <property type="evidence" value="ECO:0007669"/>
    <property type="project" value="TreeGrafter"/>
</dbReference>
<evidence type="ECO:0000256" key="9">
    <source>
        <dbReference type="ARBA" id="ARBA00023146"/>
    </source>
</evidence>
<evidence type="ECO:0000256" key="3">
    <source>
        <dbReference type="ARBA" id="ARBA00022490"/>
    </source>
</evidence>
<dbReference type="RefSeq" id="WP_176229372.1">
    <property type="nucleotide sequence ID" value="NZ_BLRY01000021.1"/>
</dbReference>
<keyword evidence="7 11" id="KW-0067">ATP-binding</keyword>
<evidence type="ECO:0000313" key="14">
    <source>
        <dbReference type="EMBL" id="GFP27209.1"/>
    </source>
</evidence>
<dbReference type="GO" id="GO:0005524">
    <property type="term" value="F:ATP binding"/>
    <property type="evidence" value="ECO:0007669"/>
    <property type="project" value="UniProtKB-UniRule"/>
</dbReference>
<comment type="subcellular location">
    <subcellularLocation>
        <location evidence="1 11">Cytoplasm</location>
    </subcellularLocation>
</comment>
<dbReference type="Pfam" id="PF01336">
    <property type="entry name" value="tRNA_anti-codon"/>
    <property type="match status" value="1"/>
</dbReference>
<dbReference type="Gene3D" id="2.40.50.140">
    <property type="entry name" value="Nucleic acid-binding proteins"/>
    <property type="match status" value="1"/>
</dbReference>
<keyword evidence="5 11" id="KW-0479">Metal-binding</keyword>
<dbReference type="SUPFAM" id="SSF55681">
    <property type="entry name" value="Class II aaRS and biotin synthetases"/>
    <property type="match status" value="1"/>
</dbReference>
<keyword evidence="17" id="KW-1185">Reference proteome</keyword>
<dbReference type="CDD" id="cd00775">
    <property type="entry name" value="LysRS_core"/>
    <property type="match status" value="1"/>
</dbReference>
<dbReference type="SUPFAM" id="SSF50249">
    <property type="entry name" value="Nucleic acid-binding proteins"/>
    <property type="match status" value="1"/>
</dbReference>
<evidence type="ECO:0000256" key="12">
    <source>
        <dbReference type="RuleBase" id="RU000336"/>
    </source>
</evidence>
<evidence type="ECO:0000256" key="8">
    <source>
        <dbReference type="ARBA" id="ARBA00022917"/>
    </source>
</evidence>
<feature type="binding site" evidence="11">
    <location>
        <position position="408"/>
    </location>
    <ligand>
        <name>Mg(2+)</name>
        <dbReference type="ChEBI" id="CHEBI:18420"/>
        <label>1</label>
    </ligand>
</feature>
<dbReference type="Pfam" id="PF00152">
    <property type="entry name" value="tRNA-synt_2"/>
    <property type="match status" value="1"/>
</dbReference>
<accession>A0A6V8PQV8</accession>